<sequence length="393" mass="40301">MHRPNVAAVLAAALALIGTAEILLDAQFSAAPATPAAALAAVAGGMLLGAWRPITGAAVVSLAFPISVVGGLDGPTGAAVLGFFVAPGWAGYRKAQASWPAPLAVQLMASLGTWVAGRAAGSSVAGLGSQAWENLFFGLLCWGAWGVGLLARRLRERADLLARLNTALDAEREAREHAAVAEERRRIARDMHDAVAHSISVMVLQLGAVRSTLAAGTAQAEMMEGIERLGRESVHELRALVGILRDAEATGPAPQPTLGRAAELVAEVRAAGLPIELTVDGELGGIPRPQDISAYRVLQEALSNVLRHAGPAPTTVYLRREPGRVSVLVDNEAQNPAGGTAGASPGGHGLIGMRERVAAFSGTLSAGPRPGGFTVQAVFPLGTESGAWKAVAA</sequence>
<keyword evidence="7" id="KW-0067">ATP-binding</keyword>
<dbReference type="Gene3D" id="1.20.5.1930">
    <property type="match status" value="1"/>
</dbReference>
<evidence type="ECO:0000313" key="12">
    <source>
        <dbReference type="Proteomes" id="UP001500620"/>
    </source>
</evidence>
<keyword evidence="9" id="KW-0472">Membrane</keyword>
<evidence type="ECO:0000256" key="7">
    <source>
        <dbReference type="ARBA" id="ARBA00022840"/>
    </source>
</evidence>
<keyword evidence="9" id="KW-1133">Transmembrane helix</keyword>
<feature type="transmembrane region" description="Helical" evidence="9">
    <location>
        <begin position="62"/>
        <end position="85"/>
    </location>
</feature>
<proteinExistence type="predicted"/>
<dbReference type="SUPFAM" id="SSF55874">
    <property type="entry name" value="ATPase domain of HSP90 chaperone/DNA topoisomerase II/histidine kinase"/>
    <property type="match status" value="1"/>
</dbReference>
<dbReference type="Proteomes" id="UP001500620">
    <property type="component" value="Unassembled WGS sequence"/>
</dbReference>
<evidence type="ECO:0000256" key="2">
    <source>
        <dbReference type="ARBA" id="ARBA00012438"/>
    </source>
</evidence>
<dbReference type="Pfam" id="PF07730">
    <property type="entry name" value="HisKA_3"/>
    <property type="match status" value="1"/>
</dbReference>
<evidence type="ECO:0000256" key="8">
    <source>
        <dbReference type="ARBA" id="ARBA00023012"/>
    </source>
</evidence>
<dbReference type="InterPro" id="IPR011712">
    <property type="entry name" value="Sig_transdc_His_kin_sub3_dim/P"/>
</dbReference>
<evidence type="ECO:0000256" key="1">
    <source>
        <dbReference type="ARBA" id="ARBA00000085"/>
    </source>
</evidence>
<keyword evidence="4" id="KW-0808">Transferase</keyword>
<feature type="domain" description="Signal transduction histidine kinase subgroup 3 dimerisation and phosphoacceptor" evidence="10">
    <location>
        <begin position="183"/>
        <end position="247"/>
    </location>
</feature>
<dbReference type="RefSeq" id="WP_345140910.1">
    <property type="nucleotide sequence ID" value="NZ_BAABAT010000056.1"/>
</dbReference>
<evidence type="ECO:0000256" key="3">
    <source>
        <dbReference type="ARBA" id="ARBA00022553"/>
    </source>
</evidence>
<dbReference type="CDD" id="cd16917">
    <property type="entry name" value="HATPase_UhpB-NarQ-NarX-like"/>
    <property type="match status" value="1"/>
</dbReference>
<reference evidence="12" key="1">
    <citation type="journal article" date="2019" name="Int. J. Syst. Evol. Microbiol.">
        <title>The Global Catalogue of Microorganisms (GCM) 10K type strain sequencing project: providing services to taxonomists for standard genome sequencing and annotation.</title>
        <authorList>
            <consortium name="The Broad Institute Genomics Platform"/>
            <consortium name="The Broad Institute Genome Sequencing Center for Infectious Disease"/>
            <person name="Wu L."/>
            <person name="Ma J."/>
        </authorList>
    </citation>
    <scope>NUCLEOTIDE SEQUENCE [LARGE SCALE GENOMIC DNA]</scope>
    <source>
        <strain evidence="12">JCM 17441</strain>
    </source>
</reference>
<organism evidence="11 12">
    <name type="scientific">Dactylosporangium darangshiense</name>
    <dbReference type="NCBI Taxonomy" id="579108"/>
    <lineage>
        <taxon>Bacteria</taxon>
        <taxon>Bacillati</taxon>
        <taxon>Actinomycetota</taxon>
        <taxon>Actinomycetes</taxon>
        <taxon>Micromonosporales</taxon>
        <taxon>Micromonosporaceae</taxon>
        <taxon>Dactylosporangium</taxon>
    </lineage>
</organism>
<dbReference type="EC" id="2.7.13.3" evidence="2"/>
<comment type="caution">
    <text evidence="11">The sequence shown here is derived from an EMBL/GenBank/DDBJ whole genome shotgun (WGS) entry which is preliminary data.</text>
</comment>
<evidence type="ECO:0000256" key="5">
    <source>
        <dbReference type="ARBA" id="ARBA00022741"/>
    </source>
</evidence>
<accession>A0ABP8DS76</accession>
<name>A0ABP8DS76_9ACTN</name>
<dbReference type="InterPro" id="IPR036890">
    <property type="entry name" value="HATPase_C_sf"/>
</dbReference>
<evidence type="ECO:0000256" key="9">
    <source>
        <dbReference type="SAM" id="Phobius"/>
    </source>
</evidence>
<gene>
    <name evidence="11" type="ORF">GCM10022255_102170</name>
</gene>
<dbReference type="EMBL" id="BAABAT010000056">
    <property type="protein sequence ID" value="GAA4262860.1"/>
    <property type="molecule type" value="Genomic_DNA"/>
</dbReference>
<dbReference type="PANTHER" id="PTHR24421">
    <property type="entry name" value="NITRATE/NITRITE SENSOR PROTEIN NARX-RELATED"/>
    <property type="match status" value="1"/>
</dbReference>
<dbReference type="Gene3D" id="3.30.565.10">
    <property type="entry name" value="Histidine kinase-like ATPase, C-terminal domain"/>
    <property type="match status" value="1"/>
</dbReference>
<dbReference type="PANTHER" id="PTHR24421:SF10">
    <property type="entry name" value="NITRATE_NITRITE SENSOR PROTEIN NARQ"/>
    <property type="match status" value="1"/>
</dbReference>
<keyword evidence="8" id="KW-0902">Two-component regulatory system</keyword>
<keyword evidence="9" id="KW-0812">Transmembrane</keyword>
<evidence type="ECO:0000256" key="6">
    <source>
        <dbReference type="ARBA" id="ARBA00022777"/>
    </source>
</evidence>
<evidence type="ECO:0000256" key="4">
    <source>
        <dbReference type="ARBA" id="ARBA00022679"/>
    </source>
</evidence>
<comment type="catalytic activity">
    <reaction evidence="1">
        <text>ATP + protein L-histidine = ADP + protein N-phospho-L-histidine.</text>
        <dbReference type="EC" id="2.7.13.3"/>
    </reaction>
</comment>
<protein>
    <recommendedName>
        <fullName evidence="2">histidine kinase</fullName>
        <ecNumber evidence="2">2.7.13.3</ecNumber>
    </recommendedName>
</protein>
<keyword evidence="12" id="KW-1185">Reference proteome</keyword>
<evidence type="ECO:0000313" key="11">
    <source>
        <dbReference type="EMBL" id="GAA4262860.1"/>
    </source>
</evidence>
<keyword evidence="6" id="KW-0418">Kinase</keyword>
<keyword evidence="5" id="KW-0547">Nucleotide-binding</keyword>
<dbReference type="InterPro" id="IPR050482">
    <property type="entry name" value="Sensor_HK_TwoCompSys"/>
</dbReference>
<keyword evidence="3" id="KW-0597">Phosphoprotein</keyword>
<evidence type="ECO:0000259" key="10">
    <source>
        <dbReference type="Pfam" id="PF07730"/>
    </source>
</evidence>